<accession>A0AAN8J0Q8</accession>
<dbReference type="EMBL" id="JAZGQO010000018">
    <property type="protein sequence ID" value="KAK6167853.1"/>
    <property type="molecule type" value="Genomic_DNA"/>
</dbReference>
<dbReference type="AlphaFoldDB" id="A0AAN8J0Q8"/>
<protein>
    <submittedName>
        <fullName evidence="2">Uncharacterized protein</fullName>
    </submittedName>
</protein>
<gene>
    <name evidence="2" type="ORF">SNE40_021786</name>
</gene>
<keyword evidence="3" id="KW-1185">Reference proteome</keyword>
<evidence type="ECO:0000313" key="3">
    <source>
        <dbReference type="Proteomes" id="UP001347796"/>
    </source>
</evidence>
<feature type="compositionally biased region" description="Polar residues" evidence="1">
    <location>
        <begin position="21"/>
        <end position="37"/>
    </location>
</feature>
<evidence type="ECO:0000256" key="1">
    <source>
        <dbReference type="SAM" id="MobiDB-lite"/>
    </source>
</evidence>
<proteinExistence type="predicted"/>
<organism evidence="2 3">
    <name type="scientific">Patella caerulea</name>
    <name type="common">Rayed Mediterranean limpet</name>
    <dbReference type="NCBI Taxonomy" id="87958"/>
    <lineage>
        <taxon>Eukaryota</taxon>
        <taxon>Metazoa</taxon>
        <taxon>Spiralia</taxon>
        <taxon>Lophotrochozoa</taxon>
        <taxon>Mollusca</taxon>
        <taxon>Gastropoda</taxon>
        <taxon>Patellogastropoda</taxon>
        <taxon>Patelloidea</taxon>
        <taxon>Patellidae</taxon>
        <taxon>Patella</taxon>
    </lineage>
</organism>
<comment type="caution">
    <text evidence="2">The sequence shown here is derived from an EMBL/GenBank/DDBJ whole genome shotgun (WGS) entry which is preliminary data.</text>
</comment>
<name>A0AAN8J0Q8_PATCE</name>
<evidence type="ECO:0000313" key="2">
    <source>
        <dbReference type="EMBL" id="KAK6167853.1"/>
    </source>
</evidence>
<sequence>MNPQFDYDSFESEASFEHDSLNGSENCFNMGANGSTEETGETLENDVKIVNEDEPSDGLIILDEDFVSFSSNLNDLIIKTS</sequence>
<reference evidence="2 3" key="1">
    <citation type="submission" date="2024-01" db="EMBL/GenBank/DDBJ databases">
        <title>The genome of the rayed Mediterranean limpet Patella caerulea (Linnaeus, 1758).</title>
        <authorList>
            <person name="Anh-Thu Weber A."/>
            <person name="Halstead-Nussloch G."/>
        </authorList>
    </citation>
    <scope>NUCLEOTIDE SEQUENCE [LARGE SCALE GENOMIC DNA]</scope>
    <source>
        <strain evidence="2">AATW-2023a</strain>
        <tissue evidence="2">Whole specimen</tissue>
    </source>
</reference>
<feature type="region of interest" description="Disordered" evidence="1">
    <location>
        <begin position="1"/>
        <end position="41"/>
    </location>
</feature>
<dbReference type="Proteomes" id="UP001347796">
    <property type="component" value="Unassembled WGS sequence"/>
</dbReference>